<keyword evidence="2" id="KW-1185">Reference proteome</keyword>
<dbReference type="PROSITE" id="PS51318">
    <property type="entry name" value="TAT"/>
    <property type="match status" value="1"/>
</dbReference>
<dbReference type="Pfam" id="PF13620">
    <property type="entry name" value="CarboxypepD_reg"/>
    <property type="match status" value="1"/>
</dbReference>
<accession>A0ABX0GR22</accession>
<dbReference type="RefSeq" id="WP_166276178.1">
    <property type="nucleotide sequence ID" value="NZ_JAANNP010000001.1"/>
</dbReference>
<proteinExistence type="predicted"/>
<evidence type="ECO:0000313" key="1">
    <source>
        <dbReference type="EMBL" id="NHC12197.1"/>
    </source>
</evidence>
<dbReference type="InterPro" id="IPR006311">
    <property type="entry name" value="TAT_signal"/>
</dbReference>
<dbReference type="Gene3D" id="2.60.40.1120">
    <property type="entry name" value="Carboxypeptidase-like, regulatory domain"/>
    <property type="match status" value="1"/>
</dbReference>
<reference evidence="1 2" key="1">
    <citation type="submission" date="2020-03" db="EMBL/GenBank/DDBJ databases">
        <title>Two novel Motilibacter sp.</title>
        <authorList>
            <person name="Liu S."/>
        </authorList>
    </citation>
    <scope>NUCLEOTIDE SEQUENCE [LARGE SCALE GENOMIC DNA]</scope>
    <source>
        <strain evidence="1 2">E257</strain>
    </source>
</reference>
<sequence>MTSNDSTTPHASLDRRTLLKRAGVVGATAVWAVPTITSTGSAWAVGSPAPGGGGDPVPVPTGTVKGKVVDGATLRPVAGATVTAGTVSATTAADGTYTLAKVASGSASVSVSAPGYTTATAQVDVPANASVTRDFALSTTGSFRAILSWGNVSDLDLYVSGPKPDGTRFTASYNNYRPVPYVSLDVDSRNPGGTETTTITVDTLGGSFVPGEYRVWAYNYSGSPAYDTNGARLSLFGPSAQLGTWDAAAAGGSASDRYWYVVAFTVAADGSVTALDVKQQRRADAAGL</sequence>
<name>A0ABX0GR22_9ACTN</name>
<organism evidence="1 2">
    <name type="scientific">Motilibacter deserti</name>
    <dbReference type="NCBI Taxonomy" id="2714956"/>
    <lineage>
        <taxon>Bacteria</taxon>
        <taxon>Bacillati</taxon>
        <taxon>Actinomycetota</taxon>
        <taxon>Actinomycetes</taxon>
        <taxon>Motilibacterales</taxon>
        <taxon>Motilibacteraceae</taxon>
        <taxon>Motilibacter</taxon>
    </lineage>
</organism>
<evidence type="ECO:0000313" key="2">
    <source>
        <dbReference type="Proteomes" id="UP000800981"/>
    </source>
</evidence>
<protein>
    <submittedName>
        <fullName evidence="1">Carboxypeptidase-like regulatory domain-containing protein</fullName>
    </submittedName>
</protein>
<comment type="caution">
    <text evidence="1">The sequence shown here is derived from an EMBL/GenBank/DDBJ whole genome shotgun (WGS) entry which is preliminary data.</text>
</comment>
<dbReference type="Proteomes" id="UP000800981">
    <property type="component" value="Unassembled WGS sequence"/>
</dbReference>
<dbReference type="InterPro" id="IPR008969">
    <property type="entry name" value="CarboxyPept-like_regulatory"/>
</dbReference>
<gene>
    <name evidence="1" type="ORF">G9H71_00175</name>
</gene>
<dbReference type="SUPFAM" id="SSF49464">
    <property type="entry name" value="Carboxypeptidase regulatory domain-like"/>
    <property type="match status" value="1"/>
</dbReference>
<dbReference type="EMBL" id="JAANNP010000001">
    <property type="protein sequence ID" value="NHC12197.1"/>
    <property type="molecule type" value="Genomic_DNA"/>
</dbReference>